<dbReference type="GO" id="GO:0008999">
    <property type="term" value="F:protein-N-terminal-alanine acetyltransferase activity"/>
    <property type="evidence" value="ECO:0007669"/>
    <property type="project" value="TreeGrafter"/>
</dbReference>
<comment type="caution">
    <text evidence="5">The sequence shown here is derived from an EMBL/GenBank/DDBJ whole genome shotgun (WGS) entry which is preliminary data.</text>
</comment>
<accession>A0A1Y4IM81</accession>
<evidence type="ECO:0000259" key="4">
    <source>
        <dbReference type="PROSITE" id="PS51186"/>
    </source>
</evidence>
<dbReference type="RefSeq" id="WP_087344110.1">
    <property type="nucleotide sequence ID" value="NZ_JAQMQD010000005.1"/>
</dbReference>
<dbReference type="AlphaFoldDB" id="A0A1Y4IM81"/>
<name>A0A1Y4IM81_PARDI</name>
<dbReference type="InterPro" id="IPR016181">
    <property type="entry name" value="Acyl_CoA_acyltransferase"/>
</dbReference>
<dbReference type="GO" id="GO:0005737">
    <property type="term" value="C:cytoplasm"/>
    <property type="evidence" value="ECO:0007669"/>
    <property type="project" value="TreeGrafter"/>
</dbReference>
<organism evidence="5 6">
    <name type="scientific">Parabacteroides distasonis</name>
    <dbReference type="NCBI Taxonomy" id="823"/>
    <lineage>
        <taxon>Bacteria</taxon>
        <taxon>Pseudomonadati</taxon>
        <taxon>Bacteroidota</taxon>
        <taxon>Bacteroidia</taxon>
        <taxon>Bacteroidales</taxon>
        <taxon>Tannerellaceae</taxon>
        <taxon>Parabacteroides</taxon>
    </lineage>
</organism>
<dbReference type="PANTHER" id="PTHR43792:SF8">
    <property type="entry name" value="[RIBOSOMAL PROTEIN US5]-ALANINE N-ACETYLTRANSFERASE"/>
    <property type="match status" value="1"/>
</dbReference>
<keyword evidence="2" id="KW-0012">Acyltransferase</keyword>
<protein>
    <submittedName>
        <fullName evidence="5">GNAT family N-acetyltransferase</fullName>
    </submittedName>
</protein>
<dbReference type="InterPro" id="IPR051531">
    <property type="entry name" value="N-acetyltransferase"/>
</dbReference>
<evidence type="ECO:0000256" key="3">
    <source>
        <dbReference type="ARBA" id="ARBA00038502"/>
    </source>
</evidence>
<dbReference type="SUPFAM" id="SSF55729">
    <property type="entry name" value="Acyl-CoA N-acyltransferases (Nat)"/>
    <property type="match status" value="1"/>
</dbReference>
<keyword evidence="1 5" id="KW-0808">Transferase</keyword>
<evidence type="ECO:0000256" key="1">
    <source>
        <dbReference type="ARBA" id="ARBA00022679"/>
    </source>
</evidence>
<feature type="domain" description="N-acetyltransferase" evidence="4">
    <location>
        <begin position="8"/>
        <end position="166"/>
    </location>
</feature>
<proteinExistence type="inferred from homology"/>
<dbReference type="PANTHER" id="PTHR43792">
    <property type="entry name" value="GNAT FAMILY, PUTATIVE (AFU_ORTHOLOGUE AFUA_3G00765)-RELATED-RELATED"/>
    <property type="match status" value="1"/>
</dbReference>
<dbReference type="Proteomes" id="UP000195950">
    <property type="component" value="Unassembled WGS sequence"/>
</dbReference>
<evidence type="ECO:0000313" key="6">
    <source>
        <dbReference type="Proteomes" id="UP000195950"/>
    </source>
</evidence>
<dbReference type="InterPro" id="IPR000182">
    <property type="entry name" value="GNAT_dom"/>
</dbReference>
<dbReference type="Gene3D" id="3.40.630.30">
    <property type="match status" value="1"/>
</dbReference>
<dbReference type="EMBL" id="NFJX01000006">
    <property type="protein sequence ID" value="OUP19679.1"/>
    <property type="molecule type" value="Genomic_DNA"/>
</dbReference>
<dbReference type="Pfam" id="PF13302">
    <property type="entry name" value="Acetyltransf_3"/>
    <property type="match status" value="1"/>
</dbReference>
<sequence length="182" mass="21409">MNLKTERMVLRPWRETDAETLYEYAKDERVGPIAGWPVHRSVEESREVIRTVFTQEGVFAVTLKEDNRAIGCIGVIRGAKSNFPIGENEGEVSYWIGVPFWGQGLIPEAMREIIRYAFEDLKLTGLWCGYFDGNEKSKRAQEKCGFRHHHTCREKYYPLTDDCRVEHVSRLTYDDWLMWRRN</sequence>
<evidence type="ECO:0000313" key="5">
    <source>
        <dbReference type="EMBL" id="OUP19679.1"/>
    </source>
</evidence>
<gene>
    <name evidence="5" type="ORF">B5F32_09190</name>
</gene>
<reference evidence="6" key="1">
    <citation type="submission" date="2017-04" db="EMBL/GenBank/DDBJ databases">
        <title>Function of individual gut microbiota members based on whole genome sequencing of pure cultures obtained from chicken caecum.</title>
        <authorList>
            <person name="Medvecky M."/>
            <person name="Cejkova D."/>
            <person name="Polansky O."/>
            <person name="Karasova D."/>
            <person name="Kubasova T."/>
            <person name="Cizek A."/>
            <person name="Rychlik I."/>
        </authorList>
    </citation>
    <scope>NUCLEOTIDE SEQUENCE [LARGE SCALE GENOMIC DNA]</scope>
    <source>
        <strain evidence="6">An199</strain>
    </source>
</reference>
<comment type="similarity">
    <text evidence="3">Belongs to the acetyltransferase family. RimJ subfamily.</text>
</comment>
<dbReference type="PROSITE" id="PS51186">
    <property type="entry name" value="GNAT"/>
    <property type="match status" value="1"/>
</dbReference>
<evidence type="ECO:0000256" key="2">
    <source>
        <dbReference type="ARBA" id="ARBA00023315"/>
    </source>
</evidence>